<organism evidence="1 2">
    <name type="scientific">Durusdinium trenchii</name>
    <dbReference type="NCBI Taxonomy" id="1381693"/>
    <lineage>
        <taxon>Eukaryota</taxon>
        <taxon>Sar</taxon>
        <taxon>Alveolata</taxon>
        <taxon>Dinophyceae</taxon>
        <taxon>Suessiales</taxon>
        <taxon>Symbiodiniaceae</taxon>
        <taxon>Durusdinium</taxon>
    </lineage>
</organism>
<proteinExistence type="predicted"/>
<dbReference type="InterPro" id="IPR004843">
    <property type="entry name" value="Calcineurin-like_PHP"/>
</dbReference>
<sequence>MSEEGEGSCMPLVGDEELLLSGPDDIPLHSSNNPEQHFPKWFARLGAAGAFVALGLCFVIFRKEHQLISSNLSFEKAFDSSHHKYPKWSATADPNWDDEGGWEGTDSPVASSGSYGNEFGYGNVRSNDQDAGGNNDAGMSGQSSAYSGSAWNSDLGGQGSAYGDRAWNSEPAGYSFDEHLNEGWPKDKGISRERQPQPQPYGGGGYEDGWSTDGWGADGWSADGWSADGWHEPITTTTTTTVHFYPPRPKIERYVNQYNASNPLKIKVQGLRSRNYFLIIGDWGKAGGPGSCQLAVAARLREYVTEQKAAGKHLLFIGSVGDNFYWTGATPEAWERSWSQPYGANDPNSPLFRVPWLSVYGNHDFGNSDPHAFCPHLFPRKIVGGQPYSSHQLNLDKYPDRPHFTEHYWLPDYNYHYELPEANLEVIAVDTNAKVEPTIIGGEKKGRAKADEKCGGQATTQAFLQKLTESGEDLLRKRAAENKAGQADTVLIIQHYPGKCPRDIFENSLPPARKGKVKVLCAYGHDHNQGCDLKDKDGICINILTGGGGGCCAPLINTAGFTAVHLDDSAGVKSVDVESSSVRLPPKSCKW</sequence>
<dbReference type="InterPro" id="IPR029052">
    <property type="entry name" value="Metallo-depent_PP-like"/>
</dbReference>
<dbReference type="Proteomes" id="UP001642484">
    <property type="component" value="Unassembled WGS sequence"/>
</dbReference>
<accession>A0ABP0MEA9</accession>
<gene>
    <name evidence="1" type="ORF">CCMP2556_LOCUS24976</name>
</gene>
<dbReference type="SUPFAM" id="SSF56300">
    <property type="entry name" value="Metallo-dependent phosphatases"/>
    <property type="match status" value="1"/>
</dbReference>
<protein>
    <submittedName>
        <fullName evidence="1">Uncharacterized protein</fullName>
    </submittedName>
</protein>
<dbReference type="PANTHER" id="PTHR10161:SF14">
    <property type="entry name" value="TARTRATE-RESISTANT ACID PHOSPHATASE TYPE 5"/>
    <property type="match status" value="1"/>
</dbReference>
<keyword evidence="2" id="KW-1185">Reference proteome</keyword>
<dbReference type="Pfam" id="PF00149">
    <property type="entry name" value="Metallophos"/>
    <property type="match status" value="1"/>
</dbReference>
<name>A0ABP0MEA9_9DINO</name>
<comment type="caution">
    <text evidence="1">The sequence shown here is derived from an EMBL/GenBank/DDBJ whole genome shotgun (WGS) entry which is preliminary data.</text>
</comment>
<dbReference type="InterPro" id="IPR051558">
    <property type="entry name" value="Metallophosphoesterase_PAP"/>
</dbReference>
<dbReference type="EMBL" id="CAXAMN010016558">
    <property type="protein sequence ID" value="CAK9048500.1"/>
    <property type="molecule type" value="Genomic_DNA"/>
</dbReference>
<dbReference type="Gene3D" id="3.60.21.10">
    <property type="match status" value="1"/>
</dbReference>
<reference evidence="1 2" key="1">
    <citation type="submission" date="2024-02" db="EMBL/GenBank/DDBJ databases">
        <authorList>
            <person name="Chen Y."/>
            <person name="Shah S."/>
            <person name="Dougan E. K."/>
            <person name="Thang M."/>
            <person name="Chan C."/>
        </authorList>
    </citation>
    <scope>NUCLEOTIDE SEQUENCE [LARGE SCALE GENOMIC DNA]</scope>
</reference>
<evidence type="ECO:0000313" key="1">
    <source>
        <dbReference type="EMBL" id="CAK9048500.1"/>
    </source>
</evidence>
<dbReference type="PANTHER" id="PTHR10161">
    <property type="entry name" value="TARTRATE-RESISTANT ACID PHOSPHATASE TYPE 5"/>
    <property type="match status" value="1"/>
</dbReference>
<evidence type="ECO:0000313" key="2">
    <source>
        <dbReference type="Proteomes" id="UP001642484"/>
    </source>
</evidence>